<dbReference type="EMBL" id="CP115965">
    <property type="protein sequence ID" value="WZW98602.1"/>
    <property type="molecule type" value="Genomic_DNA"/>
</dbReference>
<dbReference type="Gene3D" id="3.50.30.60">
    <property type="entry name" value="LD-carboxypeptidase A C-terminal domain-like"/>
    <property type="match status" value="1"/>
</dbReference>
<dbReference type="InterPro" id="IPR027461">
    <property type="entry name" value="Carboxypeptidase_A_C_sf"/>
</dbReference>
<dbReference type="Pfam" id="PF17676">
    <property type="entry name" value="Peptidase_S66C"/>
    <property type="match status" value="1"/>
</dbReference>
<feature type="domain" description="LD-carboxypeptidase C-terminal" evidence="1">
    <location>
        <begin position="2"/>
        <end position="95"/>
    </location>
</feature>
<protein>
    <recommendedName>
        <fullName evidence="1">LD-carboxypeptidase C-terminal domain-containing protein</fullName>
    </recommendedName>
</protein>
<gene>
    <name evidence="2" type="ORF">PCC79_17245</name>
</gene>
<organism evidence="2 3">
    <name type="scientific">Propioniciclava soli</name>
    <dbReference type="NCBI Taxonomy" id="2775081"/>
    <lineage>
        <taxon>Bacteria</taxon>
        <taxon>Bacillati</taxon>
        <taxon>Actinomycetota</taxon>
        <taxon>Actinomycetes</taxon>
        <taxon>Propionibacteriales</taxon>
        <taxon>Propionibacteriaceae</taxon>
        <taxon>Propioniciclava</taxon>
    </lineage>
</organism>
<dbReference type="PANTHER" id="PTHR30237">
    <property type="entry name" value="MURAMOYLTETRAPEPTIDE CARBOXYPEPTIDASE"/>
    <property type="match status" value="1"/>
</dbReference>
<dbReference type="InterPro" id="IPR003507">
    <property type="entry name" value="S66_fam"/>
</dbReference>
<evidence type="ECO:0000259" key="1">
    <source>
        <dbReference type="Pfam" id="PF17676"/>
    </source>
</evidence>
<name>A0ABZ3C751_9ACTN</name>
<evidence type="ECO:0000313" key="3">
    <source>
        <dbReference type="Proteomes" id="UP001434337"/>
    </source>
</evidence>
<keyword evidence="3" id="KW-1185">Reference proteome</keyword>
<accession>A0ABZ3C751</accession>
<dbReference type="PANTHER" id="PTHR30237:SF6">
    <property type="entry name" value="CARBOXYPEPTIDASE YOCD-RELATED"/>
    <property type="match status" value="1"/>
</dbReference>
<dbReference type="InterPro" id="IPR040921">
    <property type="entry name" value="Peptidase_S66C"/>
</dbReference>
<proteinExistence type="predicted"/>
<evidence type="ECO:0000313" key="2">
    <source>
        <dbReference type="EMBL" id="WZW98602.1"/>
    </source>
</evidence>
<dbReference type="Proteomes" id="UP001434337">
    <property type="component" value="Chromosome"/>
</dbReference>
<dbReference type="RefSeq" id="WP_342372605.1">
    <property type="nucleotide sequence ID" value="NZ_CP115965.1"/>
</dbReference>
<dbReference type="SUPFAM" id="SSF141986">
    <property type="entry name" value="LD-carboxypeptidase A C-terminal domain-like"/>
    <property type="match status" value="1"/>
</dbReference>
<sequence>MPSVRDVVLFLEDDELSDPVKFRRDLNSLMQLPDAHTVRGLVLGRFQNASGMAREDLEAIVATIPSLAGKPIVANVDFGHTTPLITFPIGGRVELHVANATRITFPSTSVNTGTSRHDRTWTASQSQAGQGEPDCLCHVAGPRRGDKVGEDSDTAGGNPLRSSCYIHHRLPRHLDGLTDFIVASVK</sequence>
<reference evidence="2 3" key="1">
    <citation type="journal article" date="2023" name="Environ Microbiome">
        <title>A coral-associated actinobacterium mitigates coral bleaching under heat stress.</title>
        <authorList>
            <person name="Li J."/>
            <person name="Zou Y."/>
            <person name="Li Q."/>
            <person name="Zhang J."/>
            <person name="Bourne D.G."/>
            <person name="Lyu Y."/>
            <person name="Liu C."/>
            <person name="Zhang S."/>
        </authorList>
    </citation>
    <scope>NUCLEOTIDE SEQUENCE [LARGE SCALE GENOMIC DNA]</scope>
    <source>
        <strain evidence="2 3">SCSIO 13291</strain>
    </source>
</reference>